<evidence type="ECO:0000313" key="2">
    <source>
        <dbReference type="Proteomes" id="UP000474159"/>
    </source>
</evidence>
<proteinExistence type="predicted"/>
<dbReference type="RefSeq" id="WP_151003182.1">
    <property type="nucleotide sequence ID" value="NZ_BPQY01000560.1"/>
</dbReference>
<reference evidence="1 2" key="1">
    <citation type="submission" date="2019-09" db="EMBL/GenBank/DDBJ databases">
        <title>YIM 48816 draft genome.</title>
        <authorList>
            <person name="Jiang L."/>
        </authorList>
    </citation>
    <scope>NUCLEOTIDE SEQUENCE [LARGE SCALE GENOMIC DNA]</scope>
    <source>
        <strain evidence="1 2">YIM 48816</strain>
    </source>
</reference>
<keyword evidence="2" id="KW-1185">Reference proteome</keyword>
<comment type="caution">
    <text evidence="1">The sequence shown here is derived from an EMBL/GenBank/DDBJ whole genome shotgun (WGS) entry which is preliminary data.</text>
</comment>
<organism evidence="1 2">
    <name type="scientific">Methylobacterium soli</name>
    <dbReference type="NCBI Taxonomy" id="553447"/>
    <lineage>
        <taxon>Bacteria</taxon>
        <taxon>Pseudomonadati</taxon>
        <taxon>Pseudomonadota</taxon>
        <taxon>Alphaproteobacteria</taxon>
        <taxon>Hyphomicrobiales</taxon>
        <taxon>Methylobacteriaceae</taxon>
        <taxon>Methylobacterium</taxon>
    </lineage>
</organism>
<protein>
    <submittedName>
        <fullName evidence="1">Uncharacterized protein</fullName>
    </submittedName>
</protein>
<name>A0A6L3SZR1_9HYPH</name>
<dbReference type="OrthoDB" id="8410940at2"/>
<accession>A0A6L3SZR1</accession>
<sequence>MKLQAGFLYRTRDGRIAGPIMQGDDRVSYPWKGGVEGLETHGAWTADGRFFSSGTAHGLDLMGRVHRAADKPIDQLTLADYRRGVAKLLRSMRGSGL</sequence>
<dbReference type="AlphaFoldDB" id="A0A6L3SZR1"/>
<gene>
    <name evidence="1" type="ORF">F6X53_24370</name>
</gene>
<dbReference type="EMBL" id="VZZK01000032">
    <property type="protein sequence ID" value="KAB1075965.1"/>
    <property type="molecule type" value="Genomic_DNA"/>
</dbReference>
<dbReference type="Proteomes" id="UP000474159">
    <property type="component" value="Unassembled WGS sequence"/>
</dbReference>
<evidence type="ECO:0000313" key="1">
    <source>
        <dbReference type="EMBL" id="KAB1075965.1"/>
    </source>
</evidence>